<feature type="compositionally biased region" description="Basic and acidic residues" evidence="3">
    <location>
        <begin position="450"/>
        <end position="464"/>
    </location>
</feature>
<dbReference type="Pfam" id="PF11701">
    <property type="entry name" value="UNC45-central"/>
    <property type="match status" value="1"/>
</dbReference>
<dbReference type="STRING" id="91626.A0A0C9LSY6"/>
<feature type="region of interest" description="Disordered" evidence="3">
    <location>
        <begin position="435"/>
        <end position="464"/>
    </location>
</feature>
<dbReference type="AlphaFoldDB" id="A0A0C9LSY6"/>
<evidence type="ECO:0000256" key="2">
    <source>
        <dbReference type="ARBA" id="ARBA00022490"/>
    </source>
</evidence>
<feature type="compositionally biased region" description="Polar residues" evidence="3">
    <location>
        <begin position="92"/>
        <end position="105"/>
    </location>
</feature>
<dbReference type="SUPFAM" id="SSF48371">
    <property type="entry name" value="ARM repeat"/>
    <property type="match status" value="2"/>
</dbReference>
<dbReference type="GO" id="GO:0005737">
    <property type="term" value="C:cytoplasm"/>
    <property type="evidence" value="ECO:0007669"/>
    <property type="project" value="UniProtKB-SubCell"/>
</dbReference>
<evidence type="ECO:0000313" key="5">
    <source>
        <dbReference type="EMBL" id="GAN03255.1"/>
    </source>
</evidence>
<comment type="subcellular location">
    <subcellularLocation>
        <location evidence="1">Cytoplasm</location>
    </subcellularLocation>
</comment>
<evidence type="ECO:0000259" key="4">
    <source>
        <dbReference type="Pfam" id="PF11701"/>
    </source>
</evidence>
<name>A0A0C9LSY6_9FUNG</name>
<dbReference type="EMBL" id="DF836326">
    <property type="protein sequence ID" value="GAN03255.1"/>
    <property type="molecule type" value="Genomic_DNA"/>
</dbReference>
<evidence type="ECO:0000256" key="3">
    <source>
        <dbReference type="SAM" id="MobiDB-lite"/>
    </source>
</evidence>
<feature type="domain" description="UNC-45/Cro1/She4 central" evidence="4">
    <location>
        <begin position="142"/>
        <end position="298"/>
    </location>
</feature>
<feature type="region of interest" description="Disordered" evidence="3">
    <location>
        <begin position="92"/>
        <end position="111"/>
    </location>
</feature>
<keyword evidence="6" id="KW-1185">Reference proteome</keyword>
<dbReference type="GO" id="GO:0051879">
    <property type="term" value="F:Hsp90 protein binding"/>
    <property type="evidence" value="ECO:0007669"/>
    <property type="project" value="TreeGrafter"/>
</dbReference>
<dbReference type="PANTHER" id="PTHR45994">
    <property type="entry name" value="FI21225P1"/>
    <property type="match status" value="1"/>
</dbReference>
<organism evidence="5">
    <name type="scientific">Mucor ambiguus</name>
    <dbReference type="NCBI Taxonomy" id="91626"/>
    <lineage>
        <taxon>Eukaryota</taxon>
        <taxon>Fungi</taxon>
        <taxon>Fungi incertae sedis</taxon>
        <taxon>Mucoromycota</taxon>
        <taxon>Mucoromycotina</taxon>
        <taxon>Mucoromycetes</taxon>
        <taxon>Mucorales</taxon>
        <taxon>Mucorineae</taxon>
        <taxon>Mucoraceae</taxon>
        <taxon>Mucor</taxon>
    </lineage>
</organism>
<evidence type="ECO:0000313" key="6">
    <source>
        <dbReference type="Proteomes" id="UP000053815"/>
    </source>
</evidence>
<dbReference type="Gene3D" id="1.25.10.10">
    <property type="entry name" value="Leucine-rich Repeat Variant"/>
    <property type="match status" value="2"/>
</dbReference>
<dbReference type="PANTHER" id="PTHR45994:SF1">
    <property type="entry name" value="FI21225P1"/>
    <property type="match status" value="1"/>
</dbReference>
<keyword evidence="2" id="KW-0963">Cytoplasm</keyword>
<dbReference type="InterPro" id="IPR024660">
    <property type="entry name" value="UCS_central_dom"/>
</dbReference>
<proteinExistence type="predicted"/>
<dbReference type="InterPro" id="IPR016024">
    <property type="entry name" value="ARM-type_fold"/>
</dbReference>
<dbReference type="OrthoDB" id="199930at2759"/>
<reference evidence="5" key="1">
    <citation type="submission" date="2014-09" db="EMBL/GenBank/DDBJ databases">
        <title>Draft genome sequence of an oleaginous Mucoromycotina fungus Mucor ambiguus NBRC6742.</title>
        <authorList>
            <person name="Takeda I."/>
            <person name="Yamane N."/>
            <person name="Morita T."/>
            <person name="Tamano K."/>
            <person name="Machida M."/>
            <person name="Baker S."/>
            <person name="Koike H."/>
        </authorList>
    </citation>
    <scope>NUCLEOTIDE SEQUENCE</scope>
    <source>
        <strain evidence="5">NBRC 6742</strain>
    </source>
</reference>
<dbReference type="InterPro" id="IPR011989">
    <property type="entry name" value="ARM-like"/>
</dbReference>
<sequence length="767" mass="84638">MAQGKLAVTDDVGHLLNKALLLRQQREKQVVELTKQLEANNTDNKATAQILLQRAQVYEFLDQIYKATEDVQTALKRDPQVKAEATELLSRFNTHKQQQEPSATAATKEDPRVASFQKHLANLEESQDVASIRQFVSSNDFVLVLTACGTPDTPPRIKSLSFMILTRLFNPQGDIKSYPMTYIIEQCAACFSHCMDQGKNETKLLAYRTLTALFQTSMTVGSAILCQEGTIEEMMDVVEFETVPVQLAIAEVLTIASSDKTCRKQIMKYAVDWLVKMAGQSKTDPQLKAAAGTALTKLRAQSDLPTDDDASTTASNITEATPTLEDAMRKMNLSNDTLINSLKDIIKSKSSNASLVLNAVEGLAYACLKPDVKASLGDDEEFLKCLSTLTISTARQDAASSNPLLFGIGTILANLTMYRPVMDDHQKQMKKLRDLANAKQRQAAGAPAQQEEKEDPREDDKAVDERIKKAVNQGAAMALMVLSKNSSANIRAVAAQTYLNLVTPQATRGQLLQQGIAKGLLPLSRDTNSGIIASQALAKLAITTDPRIAFVGDTILDLVRPFLALCKDTAQLRQFEGLMALTNLASVDDRVRQLIEHADGMSVFENLQLSNNDMVQRAATEMVCNMTFCDPVFERYSDPSKSQNRIRLLMILSDHEDPATRRAASGALAILANSPGTCEMILKVDKCYERMVRWLSLEETVDVQHRGIEVLRCLIEHKGKPVVDKFVEVDADKMLMALVKQCQVQQVRSAAMEVLKMFVQNGVQLKA</sequence>
<protein>
    <submittedName>
        <fullName evidence="5">ARM repeat-containing protein</fullName>
    </submittedName>
</protein>
<gene>
    <name evidence="5" type="ORF">MAM1_0037d02707</name>
</gene>
<dbReference type="Proteomes" id="UP000053815">
    <property type="component" value="Unassembled WGS sequence"/>
</dbReference>
<evidence type="ECO:0000256" key="1">
    <source>
        <dbReference type="ARBA" id="ARBA00004496"/>
    </source>
</evidence>
<accession>A0A0C9LSY6</accession>